<organism evidence="2 3">
    <name type="scientific">Meridianimarinicoccus marinus</name>
    <dbReference type="NCBI Taxonomy" id="3231483"/>
    <lineage>
        <taxon>Bacteria</taxon>
        <taxon>Pseudomonadati</taxon>
        <taxon>Pseudomonadota</taxon>
        <taxon>Alphaproteobacteria</taxon>
        <taxon>Rhodobacterales</taxon>
        <taxon>Paracoccaceae</taxon>
        <taxon>Meridianimarinicoccus</taxon>
    </lineage>
</organism>
<evidence type="ECO:0000259" key="1">
    <source>
        <dbReference type="Pfam" id="PF13470"/>
    </source>
</evidence>
<accession>A0ABV3L575</accession>
<evidence type="ECO:0000313" key="2">
    <source>
        <dbReference type="EMBL" id="MEV8466744.1"/>
    </source>
</evidence>
<dbReference type="NCBIfam" id="NF046100">
    <property type="entry name" value="RSP_2648_fam_PIN"/>
    <property type="match status" value="1"/>
</dbReference>
<dbReference type="RefSeq" id="WP_366192548.1">
    <property type="nucleotide sequence ID" value="NZ_JBFBVU010000007.1"/>
</dbReference>
<keyword evidence="3" id="KW-1185">Reference proteome</keyword>
<sequence>MRLLVDACVLYPTVPRALILGLAQAGWAEVRWSPRILEEWRRAVLRQHPEQAGQVAQEIASVRALFPGAEVVPDAAVEDRLSLPDDNDRHVLAAALAAEARDLVTFNLRDFPGRTLARHSLRPRHPDELLLEALDDRPKQVTQLAQQIVAPLCTGPVTPADLRRILKKARLPRLGKALAARGS</sequence>
<evidence type="ECO:0000313" key="3">
    <source>
        <dbReference type="Proteomes" id="UP001553161"/>
    </source>
</evidence>
<feature type="domain" description="PIN" evidence="1">
    <location>
        <begin position="5"/>
        <end position="108"/>
    </location>
</feature>
<dbReference type="InterPro" id="IPR002716">
    <property type="entry name" value="PIN_dom"/>
</dbReference>
<protein>
    <submittedName>
        <fullName evidence="2">RSP_2648 family PIN domain-containing protein</fullName>
    </submittedName>
</protein>
<dbReference type="SUPFAM" id="SSF88723">
    <property type="entry name" value="PIN domain-like"/>
    <property type="match status" value="1"/>
</dbReference>
<gene>
    <name evidence="2" type="ORF">AB0T83_08135</name>
</gene>
<dbReference type="Pfam" id="PF13470">
    <property type="entry name" value="PIN_3"/>
    <property type="match status" value="1"/>
</dbReference>
<dbReference type="Proteomes" id="UP001553161">
    <property type="component" value="Unassembled WGS sequence"/>
</dbReference>
<dbReference type="InterPro" id="IPR029060">
    <property type="entry name" value="PIN-like_dom_sf"/>
</dbReference>
<proteinExistence type="predicted"/>
<dbReference type="EMBL" id="JBFBVU010000007">
    <property type="protein sequence ID" value="MEV8466744.1"/>
    <property type="molecule type" value="Genomic_DNA"/>
</dbReference>
<name>A0ABV3L575_9RHOB</name>
<comment type="caution">
    <text evidence="2">The sequence shown here is derived from an EMBL/GenBank/DDBJ whole genome shotgun (WGS) entry which is preliminary data.</text>
</comment>
<reference evidence="2 3" key="1">
    <citation type="submission" date="2024-07" db="EMBL/GenBank/DDBJ databases">
        <authorList>
            <person name="Kang M."/>
        </authorList>
    </citation>
    <scope>NUCLEOTIDE SEQUENCE [LARGE SCALE GENOMIC DNA]</scope>
    <source>
        <strain evidence="2 3">DFM31</strain>
    </source>
</reference>